<dbReference type="InterPro" id="IPR009014">
    <property type="entry name" value="Transketo_C/PFOR_II"/>
</dbReference>
<dbReference type="InterPro" id="IPR039261">
    <property type="entry name" value="FNR_nucleotide-bd"/>
</dbReference>
<organism evidence="12 13">
    <name type="scientific">Cafeteria roenbergensis</name>
    <name type="common">Marine flagellate</name>
    <dbReference type="NCBI Taxonomy" id="33653"/>
    <lineage>
        <taxon>Eukaryota</taxon>
        <taxon>Sar</taxon>
        <taxon>Stramenopiles</taxon>
        <taxon>Bigyra</taxon>
        <taxon>Opalozoa</taxon>
        <taxon>Bicosoecida</taxon>
        <taxon>Cafeteriaceae</taxon>
        <taxon>Cafeteria</taxon>
    </lineage>
</organism>
<evidence type="ECO:0000256" key="10">
    <source>
        <dbReference type="SAM" id="MobiDB-lite"/>
    </source>
</evidence>
<dbReference type="SUPFAM" id="SSF52922">
    <property type="entry name" value="TK C-terminal domain-like"/>
    <property type="match status" value="1"/>
</dbReference>
<dbReference type="InterPro" id="IPR017938">
    <property type="entry name" value="Riboflavin_synthase-like_b-brl"/>
</dbReference>
<comment type="cofactor">
    <cofactor evidence="1">
        <name>FMN</name>
        <dbReference type="ChEBI" id="CHEBI:58210"/>
    </cofactor>
</comment>
<dbReference type="SUPFAM" id="SSF52343">
    <property type="entry name" value="Ferredoxin reductase-like, C-terminal NADP-linked domain"/>
    <property type="match status" value="1"/>
</dbReference>
<accession>A0A5A8CQH4</accession>
<evidence type="ECO:0000256" key="9">
    <source>
        <dbReference type="ARBA" id="ARBA00023002"/>
    </source>
</evidence>
<keyword evidence="13" id="KW-1185">Reference proteome</keyword>
<evidence type="ECO:0000256" key="4">
    <source>
        <dbReference type="ARBA" id="ARBA00022630"/>
    </source>
</evidence>
<feature type="region of interest" description="Disordered" evidence="10">
    <location>
        <begin position="484"/>
        <end position="506"/>
    </location>
</feature>
<keyword evidence="4" id="KW-0285">Flavoprotein</keyword>
<feature type="domain" description="FAD-binding FR-type" evidence="11">
    <location>
        <begin position="978"/>
        <end position="1217"/>
    </location>
</feature>
<dbReference type="Gene3D" id="2.40.30.10">
    <property type="entry name" value="Translation factors"/>
    <property type="match status" value="1"/>
</dbReference>
<dbReference type="Gene3D" id="3.40.50.80">
    <property type="entry name" value="Nucleotide-binding domain of ferredoxin-NADP reductase (FNR) module"/>
    <property type="match status" value="1"/>
</dbReference>
<dbReference type="InterPro" id="IPR017927">
    <property type="entry name" value="FAD-bd_FR_type"/>
</dbReference>
<dbReference type="PRINTS" id="PR00371">
    <property type="entry name" value="FPNCR"/>
</dbReference>
<dbReference type="GO" id="GO:0010181">
    <property type="term" value="F:FMN binding"/>
    <property type="evidence" value="ECO:0007669"/>
    <property type="project" value="TreeGrafter"/>
</dbReference>
<feature type="region of interest" description="Disordered" evidence="10">
    <location>
        <begin position="806"/>
        <end position="826"/>
    </location>
</feature>
<dbReference type="PROSITE" id="PS51384">
    <property type="entry name" value="FAD_FR"/>
    <property type="match status" value="1"/>
</dbReference>
<feature type="region of interest" description="Disordered" evidence="10">
    <location>
        <begin position="853"/>
        <end position="878"/>
    </location>
</feature>
<evidence type="ECO:0000313" key="13">
    <source>
        <dbReference type="Proteomes" id="UP000323011"/>
    </source>
</evidence>
<gene>
    <name evidence="12" type="ORF">FNF29_02083</name>
</gene>
<sequence length="1368" mass="139724">MDSLSGGNALWAAIGAAGAATAAVTWTHFRSHSASPFLADPSRKVAPGVRHGAAAPASRAAAAFNGDAKSPLEAVIGELVRGDAAFVYDFEGEDVASIARAARGSSSAPGAEVVTGLGATHGRPGALVRGAVSAGLARVGVLAEAAAAPSLLPMLEDIAKDGHVAVLHVASTAAHPSSLAAHSSPHAALRAAAALHRNKLASTVPIVSSGDTAREALLGARLAQQLATRAGKPALHTFGSGPTSFSAPTSDFVGGEEVGAAAVPSFFSFVGHPQAETVAVTLATGSSSLAGAVSLLAAAGERVGLVRIRVLRPWSSRQFLAALPSSARALVVVLPDDDAGAPAAASLPPCSAHEAAPLQSWRGVPLTPGLTSDAVSEVVAKRRLALAAAVESARSKPPLRSAQPATATSAGSAAAAAAAAAAGSTPPGSPARSATASASPLARQALLRSGSLPALPGNRVGASSAASVASTFARAADAATSERLAYGSSGGGAGSRAGARGVPIPRRETSPSALLAALVDAAASARSVGSEEASGSLSTSLLIIPADGEGASYLAGATGLRLAVEGLGASDADGRRLWAAVVRAADSLGGRAAVSVLAGPLVGGTGSLAVRAALSVAGAPERTGGLLASSGVSVSDAGAVQRTTLVVLAQLKELLTGVDSAAAAAAAQLTEVAALVAVLAVPAVVLVAEAALAAVGTLNCGDGASGAGSEPRARRSAPVALVLGEAAPEDVIARIVEAAGDDVRTSAVPAYAAVFVIPAGGRPQLAVDGGHAAALRWAAGLDGASTLSVSKLRAALARAESAVVQRLEESDIESTDEGGSSLSKPAFGKSSLPSVLAPGGWGSEQSLVGIVSESKDSDSAGEPDALIRGGKPSQPEARAQQLVLKPPAPRLRDAVLLSDLLSVTLSRQVIEALAGSSDQENAPAAAPEQVATALGLVPPPPPVRVQARDLQVPRHVALPFMFPEAFHAEAAPRPAEQEKLWLATVSRKVRLTPEDYSRNVFHIEFDIPEGLRYEMGEALGVYGHNCSADVDDFLEWYGLNGSDVVTMPSVGLMAAAGNLDLPAGYGETTTISRAFTQMVDIFGRVTKQFLENLGAYATDADERTQLFFLTTPEGKAAFKALIEETATVADLLQRFPSAHPPVHDLLAIVPPIRPRHYSIASSQQMHPRSVHLLVVTVEWKDSAGRRRMGHCTRYMDAAQPGDTVVVSVKPSVMKLPRDPKAPVIMAGLGTGMAPFRAFIEERAVQKRRGEEVGPLVLYFGSRYRAKEYLYGDELEAYEREGVLTRQRLAFSRDQDEKVYIQHLMEQDGADLARWLHSQAGSFYLCGPTWPEGPVQDAMEAAFSAHAGVDGAAEVRRLKDAERYILEVY</sequence>
<comment type="cofactor">
    <cofactor evidence="2">
        <name>FAD</name>
        <dbReference type="ChEBI" id="CHEBI:57692"/>
    </cofactor>
</comment>
<keyword evidence="7" id="KW-0521">NADP</keyword>
<dbReference type="GO" id="GO:0004783">
    <property type="term" value="F:sulfite reductase (NADPH) activity"/>
    <property type="evidence" value="ECO:0007669"/>
    <property type="project" value="TreeGrafter"/>
</dbReference>
<evidence type="ECO:0000259" key="11">
    <source>
        <dbReference type="PROSITE" id="PS51384"/>
    </source>
</evidence>
<dbReference type="SUPFAM" id="SSF63380">
    <property type="entry name" value="Riboflavin synthase domain-like"/>
    <property type="match status" value="1"/>
</dbReference>
<name>A0A5A8CQH4_CAFRO</name>
<dbReference type="EMBL" id="VLTN01000009">
    <property type="protein sequence ID" value="KAA0154939.1"/>
    <property type="molecule type" value="Genomic_DNA"/>
</dbReference>
<dbReference type="InterPro" id="IPR003097">
    <property type="entry name" value="CysJ-like_FAD-binding"/>
</dbReference>
<evidence type="ECO:0000256" key="8">
    <source>
        <dbReference type="ARBA" id="ARBA00022982"/>
    </source>
</evidence>
<dbReference type="Gene3D" id="3.40.50.920">
    <property type="match status" value="1"/>
</dbReference>
<dbReference type="PANTHER" id="PTHR19384">
    <property type="entry name" value="NITRIC OXIDE SYNTHASE-RELATED"/>
    <property type="match status" value="1"/>
</dbReference>
<dbReference type="FunFam" id="1.20.990.10:FF:000010">
    <property type="entry name" value="Sulfite reductase [NADPH] flavoprotein component"/>
    <property type="match status" value="1"/>
</dbReference>
<dbReference type="Pfam" id="PF00175">
    <property type="entry name" value="NAD_binding_1"/>
    <property type="match status" value="1"/>
</dbReference>
<reference evidence="12 13" key="1">
    <citation type="submission" date="2019-07" db="EMBL/GenBank/DDBJ databases">
        <title>Genomes of Cafeteria roenbergensis.</title>
        <authorList>
            <person name="Fischer M.G."/>
            <person name="Hackl T."/>
            <person name="Roman M."/>
        </authorList>
    </citation>
    <scope>NUCLEOTIDE SEQUENCE [LARGE SCALE GENOMIC DNA]</scope>
    <source>
        <strain evidence="12 13">BVI</strain>
    </source>
</reference>
<keyword evidence="8" id="KW-0249">Electron transport</keyword>
<dbReference type="GO" id="GO:0005829">
    <property type="term" value="C:cytosol"/>
    <property type="evidence" value="ECO:0007669"/>
    <property type="project" value="TreeGrafter"/>
</dbReference>
<dbReference type="InterPro" id="IPR023173">
    <property type="entry name" value="NADPH_Cyt_P450_Rdtase_alpha"/>
</dbReference>
<feature type="region of interest" description="Disordered" evidence="10">
    <location>
        <begin position="421"/>
        <end position="440"/>
    </location>
</feature>
<evidence type="ECO:0000256" key="6">
    <source>
        <dbReference type="ARBA" id="ARBA00022827"/>
    </source>
</evidence>
<dbReference type="CDD" id="cd06207">
    <property type="entry name" value="CyPoR_like"/>
    <property type="match status" value="1"/>
</dbReference>
<keyword evidence="5" id="KW-0288">FMN</keyword>
<keyword evidence="9" id="KW-0560">Oxidoreductase</keyword>
<dbReference type="GO" id="GO:0050660">
    <property type="term" value="F:flavin adenine dinucleotide binding"/>
    <property type="evidence" value="ECO:0007669"/>
    <property type="project" value="TreeGrafter"/>
</dbReference>
<dbReference type="PANTHER" id="PTHR19384:SF109">
    <property type="entry name" value="SULFITE REDUCTASE [NADPH] FLAVOPROTEIN COMPONENT"/>
    <property type="match status" value="1"/>
</dbReference>
<keyword evidence="3" id="KW-0813">Transport</keyword>
<dbReference type="Proteomes" id="UP000323011">
    <property type="component" value="Unassembled WGS sequence"/>
</dbReference>
<dbReference type="InterPro" id="IPR001709">
    <property type="entry name" value="Flavoprot_Pyr_Nucl_cyt_Rdtase"/>
</dbReference>
<evidence type="ECO:0000313" key="12">
    <source>
        <dbReference type="EMBL" id="KAA0154939.1"/>
    </source>
</evidence>
<evidence type="ECO:0000256" key="1">
    <source>
        <dbReference type="ARBA" id="ARBA00001917"/>
    </source>
</evidence>
<evidence type="ECO:0000256" key="2">
    <source>
        <dbReference type="ARBA" id="ARBA00001974"/>
    </source>
</evidence>
<evidence type="ECO:0000256" key="5">
    <source>
        <dbReference type="ARBA" id="ARBA00022643"/>
    </source>
</evidence>
<protein>
    <recommendedName>
        <fullName evidence="11">FAD-binding FR-type domain-containing protein</fullName>
    </recommendedName>
</protein>
<dbReference type="InterPro" id="IPR001433">
    <property type="entry name" value="OxRdtase_FAD/NAD-bd"/>
</dbReference>
<dbReference type="Pfam" id="PF00667">
    <property type="entry name" value="FAD_binding_1"/>
    <property type="match status" value="1"/>
</dbReference>
<dbReference type="Gene3D" id="1.20.990.10">
    <property type="entry name" value="NADPH-cytochrome p450 Reductase, Chain A, domain 3"/>
    <property type="match status" value="1"/>
</dbReference>
<proteinExistence type="predicted"/>
<evidence type="ECO:0000256" key="3">
    <source>
        <dbReference type="ARBA" id="ARBA00022448"/>
    </source>
</evidence>
<comment type="caution">
    <text evidence="12">The sequence shown here is derived from an EMBL/GenBank/DDBJ whole genome shotgun (WGS) entry which is preliminary data.</text>
</comment>
<keyword evidence="6" id="KW-0274">FAD</keyword>
<evidence type="ECO:0000256" key="7">
    <source>
        <dbReference type="ARBA" id="ARBA00022857"/>
    </source>
</evidence>